<dbReference type="OrthoDB" id="77967at2157"/>
<accession>A0A1I4JI60</accession>
<sequence>MVRRLVPDYDFIMNVNDDFIDSFVNVPLGIPNMLMNLLEERDEDIGDKRLITFINHPDWESLDQNERAITYKMLNEGKIDEAHDYHVQYALDFIEKYPQFKPMIKGVEDSKLGFLENIFKL</sequence>
<reference evidence="2" key="1">
    <citation type="submission" date="2016-10" db="EMBL/GenBank/DDBJ databases">
        <authorList>
            <person name="Varghese N."/>
        </authorList>
    </citation>
    <scope>NUCLEOTIDE SEQUENCE [LARGE SCALE GENOMIC DNA]</scope>
    <source>
        <strain evidence="2">DSM 16632</strain>
    </source>
</reference>
<organism evidence="1 2">
    <name type="scientific">Methanobrevibacter olleyae</name>
    <dbReference type="NCBI Taxonomy" id="294671"/>
    <lineage>
        <taxon>Archaea</taxon>
        <taxon>Methanobacteriati</taxon>
        <taxon>Methanobacteriota</taxon>
        <taxon>Methanomada group</taxon>
        <taxon>Methanobacteria</taxon>
        <taxon>Methanobacteriales</taxon>
        <taxon>Methanobacteriaceae</taxon>
        <taxon>Methanobrevibacter</taxon>
    </lineage>
</organism>
<evidence type="ECO:0000313" key="2">
    <source>
        <dbReference type="Proteomes" id="UP000183442"/>
    </source>
</evidence>
<dbReference type="AlphaFoldDB" id="A0A1I4JI60"/>
<protein>
    <submittedName>
        <fullName evidence="1">Uncharacterized protein</fullName>
    </submittedName>
</protein>
<dbReference type="EMBL" id="FOTL01000025">
    <property type="protein sequence ID" value="SFL65816.1"/>
    <property type="molecule type" value="Genomic_DNA"/>
</dbReference>
<gene>
    <name evidence="1" type="ORF">SAMN02910297_01444</name>
</gene>
<dbReference type="RefSeq" id="WP_074798720.1">
    <property type="nucleotide sequence ID" value="NZ_FOTL01000025.1"/>
</dbReference>
<dbReference type="Proteomes" id="UP000183442">
    <property type="component" value="Unassembled WGS sequence"/>
</dbReference>
<proteinExistence type="predicted"/>
<evidence type="ECO:0000313" key="1">
    <source>
        <dbReference type="EMBL" id="SFL65816.1"/>
    </source>
</evidence>
<name>A0A1I4JI60_METOL</name>